<dbReference type="PANTHER" id="PTHR24394:SF44">
    <property type="entry name" value="ZINC FINGER PROTEIN 271-LIKE"/>
    <property type="match status" value="1"/>
</dbReference>
<dbReference type="GO" id="GO:0008270">
    <property type="term" value="F:zinc ion binding"/>
    <property type="evidence" value="ECO:0007669"/>
    <property type="project" value="UniProtKB-UniRule"/>
</dbReference>
<feature type="domain" description="C2H2-type" evidence="9">
    <location>
        <begin position="419"/>
        <end position="441"/>
    </location>
</feature>
<reference evidence="11" key="1">
    <citation type="submission" date="2021-07" db="EMBL/GenBank/DDBJ databases">
        <authorList>
            <person name="Catto M.A."/>
            <person name="Jacobson A."/>
            <person name="Kennedy G."/>
            <person name="Labadie P."/>
            <person name="Hunt B.G."/>
            <person name="Srinivasan R."/>
        </authorList>
    </citation>
    <scope>NUCLEOTIDE SEQUENCE</scope>
    <source>
        <strain evidence="11">PL_HMW_Pooled</strain>
        <tissue evidence="11">Head</tissue>
    </source>
</reference>
<dbReference type="SMART" id="SM00868">
    <property type="entry name" value="zf-AD"/>
    <property type="match status" value="1"/>
</dbReference>
<feature type="domain" description="ZAD" evidence="10">
    <location>
        <begin position="36"/>
        <end position="118"/>
    </location>
</feature>
<dbReference type="Gene3D" id="3.30.160.60">
    <property type="entry name" value="Classic Zinc Finger"/>
    <property type="match status" value="5"/>
</dbReference>
<dbReference type="SUPFAM" id="SSF57716">
    <property type="entry name" value="Glucocorticoid receptor-like (DNA-binding domain)"/>
    <property type="match status" value="1"/>
</dbReference>
<dbReference type="PROSITE" id="PS50157">
    <property type="entry name" value="ZINC_FINGER_C2H2_2"/>
    <property type="match status" value="6"/>
</dbReference>
<feature type="binding site" evidence="8">
    <location>
        <position position="94"/>
    </location>
    <ligand>
        <name>Zn(2+)</name>
        <dbReference type="ChEBI" id="CHEBI:29105"/>
    </ligand>
</feature>
<evidence type="ECO:0000256" key="4">
    <source>
        <dbReference type="ARBA" id="ARBA00022771"/>
    </source>
</evidence>
<comment type="subcellular location">
    <subcellularLocation>
        <location evidence="1">Nucleus</location>
    </subcellularLocation>
</comment>
<feature type="domain" description="C2H2-type" evidence="9">
    <location>
        <begin position="478"/>
        <end position="506"/>
    </location>
</feature>
<dbReference type="SUPFAM" id="SSF57667">
    <property type="entry name" value="beta-beta-alpha zinc fingers"/>
    <property type="match status" value="3"/>
</dbReference>
<evidence type="ECO:0000259" key="10">
    <source>
        <dbReference type="PROSITE" id="PS51915"/>
    </source>
</evidence>
<feature type="domain" description="C2H2-type" evidence="9">
    <location>
        <begin position="363"/>
        <end position="390"/>
    </location>
</feature>
<protein>
    <submittedName>
        <fullName evidence="11">Zinc finger and BTB domain-containing protein 17</fullName>
    </submittedName>
</protein>
<feature type="binding site" evidence="8">
    <location>
        <position position="91"/>
    </location>
    <ligand>
        <name>Zn(2+)</name>
        <dbReference type="ChEBI" id="CHEBI:29105"/>
    </ligand>
</feature>
<dbReference type="PANTHER" id="PTHR24394">
    <property type="entry name" value="ZINC FINGER PROTEIN"/>
    <property type="match status" value="1"/>
</dbReference>
<dbReference type="AlphaFoldDB" id="A0AAE1HIH5"/>
<keyword evidence="12" id="KW-1185">Reference proteome</keyword>
<keyword evidence="2 8" id="KW-0479">Metal-binding</keyword>
<evidence type="ECO:0000313" key="12">
    <source>
        <dbReference type="Proteomes" id="UP001219518"/>
    </source>
</evidence>
<dbReference type="InterPro" id="IPR036236">
    <property type="entry name" value="Znf_C2H2_sf"/>
</dbReference>
<evidence type="ECO:0000256" key="1">
    <source>
        <dbReference type="ARBA" id="ARBA00004123"/>
    </source>
</evidence>
<dbReference type="GO" id="GO:0000981">
    <property type="term" value="F:DNA-binding transcription factor activity, RNA polymerase II-specific"/>
    <property type="evidence" value="ECO:0007669"/>
    <property type="project" value="TreeGrafter"/>
</dbReference>
<keyword evidence="5 8" id="KW-0862">Zinc</keyword>
<evidence type="ECO:0000259" key="9">
    <source>
        <dbReference type="PROSITE" id="PS50157"/>
    </source>
</evidence>
<feature type="binding site" evidence="8">
    <location>
        <position position="38"/>
    </location>
    <ligand>
        <name>Zn(2+)</name>
        <dbReference type="ChEBI" id="CHEBI:29105"/>
    </ligand>
</feature>
<dbReference type="Gene3D" id="3.40.1800.20">
    <property type="match status" value="1"/>
</dbReference>
<dbReference type="GO" id="GO:0048598">
    <property type="term" value="P:embryonic morphogenesis"/>
    <property type="evidence" value="ECO:0007669"/>
    <property type="project" value="UniProtKB-ARBA"/>
</dbReference>
<accession>A0AAE1HIH5</accession>
<dbReference type="Pfam" id="PF12874">
    <property type="entry name" value="zf-met"/>
    <property type="match status" value="1"/>
</dbReference>
<dbReference type="GO" id="GO:0005634">
    <property type="term" value="C:nucleus"/>
    <property type="evidence" value="ECO:0007669"/>
    <property type="project" value="UniProtKB-SubCell"/>
</dbReference>
<name>A0AAE1HIH5_9NEOP</name>
<dbReference type="FunFam" id="3.30.160.60:FF:000624">
    <property type="entry name" value="zinc finger protein 697"/>
    <property type="match status" value="1"/>
</dbReference>
<gene>
    <name evidence="11" type="ORF">KUF71_011162</name>
</gene>
<feature type="domain" description="C2H2-type" evidence="9">
    <location>
        <begin position="451"/>
        <end position="478"/>
    </location>
</feature>
<keyword evidence="6" id="KW-0539">Nucleus</keyword>
<dbReference type="Pfam" id="PF07776">
    <property type="entry name" value="zf-AD"/>
    <property type="match status" value="1"/>
</dbReference>
<evidence type="ECO:0000256" key="6">
    <source>
        <dbReference type="ARBA" id="ARBA00023242"/>
    </source>
</evidence>
<dbReference type="InterPro" id="IPR013087">
    <property type="entry name" value="Znf_C2H2_type"/>
</dbReference>
<evidence type="ECO:0000256" key="3">
    <source>
        <dbReference type="ARBA" id="ARBA00022737"/>
    </source>
</evidence>
<feature type="domain" description="C2H2-type" evidence="9">
    <location>
        <begin position="335"/>
        <end position="362"/>
    </location>
</feature>
<evidence type="ECO:0000256" key="5">
    <source>
        <dbReference type="ARBA" id="ARBA00022833"/>
    </source>
</evidence>
<dbReference type="PROSITE" id="PS51915">
    <property type="entry name" value="ZAD"/>
    <property type="match status" value="1"/>
</dbReference>
<dbReference type="PROSITE" id="PS00028">
    <property type="entry name" value="ZINC_FINGER_C2H2_1"/>
    <property type="match status" value="5"/>
</dbReference>
<keyword evidence="3" id="KW-0677">Repeat</keyword>
<feature type="domain" description="C2H2-type" evidence="9">
    <location>
        <begin position="391"/>
        <end position="418"/>
    </location>
</feature>
<dbReference type="SMART" id="SM00355">
    <property type="entry name" value="ZnF_C2H2"/>
    <property type="match status" value="6"/>
</dbReference>
<comment type="caution">
    <text evidence="11">The sequence shown here is derived from an EMBL/GenBank/DDBJ whole genome shotgun (WGS) entry which is preliminary data.</text>
</comment>
<reference evidence="11" key="2">
    <citation type="journal article" date="2023" name="BMC Genomics">
        <title>Pest status, molecular evolution, and epigenetic factors derived from the genome assembly of Frankliniella fusca, a thysanopteran phytovirus vector.</title>
        <authorList>
            <person name="Catto M.A."/>
            <person name="Labadie P.E."/>
            <person name="Jacobson A.L."/>
            <person name="Kennedy G.G."/>
            <person name="Srinivasan R."/>
            <person name="Hunt B.G."/>
        </authorList>
    </citation>
    <scope>NUCLEOTIDE SEQUENCE</scope>
    <source>
        <strain evidence="11">PL_HMW_Pooled</strain>
    </source>
</reference>
<dbReference type="FunFam" id="3.30.160.60:FF:000446">
    <property type="entry name" value="Zinc finger protein"/>
    <property type="match status" value="1"/>
</dbReference>
<sequence>MRDDSPAGGAESLGSLFSISGLDPDLDVNDITDVENLCRLCMNGSEKDPSLVMLDIYGKNPHSNTTIVDLFRDGLNINIKNSRFGMPTQVCTSCLAQLQAFTNFKMKSLDVDAKLQNLVLRKFELAEARALYGPALLDGETPSPSASPPCISSDHSEANISAQTISMVEDQVDPINISTALCSKDDKCNQHGSCVSTELAVQCCRANNYCSSFYGDFVDSSTGNDAMTSVLNISEAHTQIANSERNCEVKSLPQDMVCPPENEQKVGCPSGASNYCVFSEAVGSPVTSRTNNKYNVNDNSKPLLQNVSLVPSKKKPNLIETPDIITNVYVSSRREYCSTCNRSFDNVSKLRKHLSTHFKQKGATCSVCNKWFKGKNTLTRHERIHSGVKPFKCVLCDRDFTQKEILQRHVLTHSDAKPFACSICDKSYTQKEGLASHIKLHHQSVFEIRQFPCLLCDKAFCHPSGLSRHMMVHSGKQFVCEICDRSFTDVSSFRRHKKTQHASCKEQTNKNP</sequence>
<organism evidence="11 12">
    <name type="scientific">Frankliniella fusca</name>
    <dbReference type="NCBI Taxonomy" id="407009"/>
    <lineage>
        <taxon>Eukaryota</taxon>
        <taxon>Metazoa</taxon>
        <taxon>Ecdysozoa</taxon>
        <taxon>Arthropoda</taxon>
        <taxon>Hexapoda</taxon>
        <taxon>Insecta</taxon>
        <taxon>Pterygota</taxon>
        <taxon>Neoptera</taxon>
        <taxon>Paraneoptera</taxon>
        <taxon>Thysanoptera</taxon>
        <taxon>Terebrantia</taxon>
        <taxon>Thripoidea</taxon>
        <taxon>Thripidae</taxon>
        <taxon>Frankliniella</taxon>
    </lineage>
</organism>
<evidence type="ECO:0000256" key="8">
    <source>
        <dbReference type="PROSITE-ProRule" id="PRU01263"/>
    </source>
</evidence>
<dbReference type="Proteomes" id="UP001219518">
    <property type="component" value="Unassembled WGS sequence"/>
</dbReference>
<dbReference type="FunFam" id="3.30.160.60:FF:000100">
    <property type="entry name" value="Zinc finger 45-like"/>
    <property type="match status" value="1"/>
</dbReference>
<evidence type="ECO:0000313" key="11">
    <source>
        <dbReference type="EMBL" id="KAK3921986.1"/>
    </source>
</evidence>
<dbReference type="Pfam" id="PF00096">
    <property type="entry name" value="zf-C2H2"/>
    <property type="match status" value="5"/>
</dbReference>
<proteinExistence type="predicted"/>
<feature type="binding site" evidence="8">
    <location>
        <position position="41"/>
    </location>
    <ligand>
        <name>Zn(2+)</name>
        <dbReference type="ChEBI" id="CHEBI:29105"/>
    </ligand>
</feature>
<dbReference type="EMBL" id="JAHWGI010001057">
    <property type="protein sequence ID" value="KAK3921986.1"/>
    <property type="molecule type" value="Genomic_DNA"/>
</dbReference>
<dbReference type="InterPro" id="IPR012934">
    <property type="entry name" value="Znf_AD"/>
</dbReference>
<evidence type="ECO:0000256" key="2">
    <source>
        <dbReference type="ARBA" id="ARBA00022723"/>
    </source>
</evidence>
<keyword evidence="4 7" id="KW-0863">Zinc-finger</keyword>
<evidence type="ECO:0000256" key="7">
    <source>
        <dbReference type="PROSITE-ProRule" id="PRU00042"/>
    </source>
</evidence>